<reference evidence="6 7" key="1">
    <citation type="submission" date="2022-10" db="EMBL/GenBank/DDBJ databases">
        <title>Chitinophaga nivalis PC15 sp. nov., isolated from Pyeongchang county, South Korea.</title>
        <authorList>
            <person name="Trinh H.N."/>
        </authorList>
    </citation>
    <scope>NUCLEOTIDE SEQUENCE [LARGE SCALE GENOMIC DNA]</scope>
    <source>
        <strain evidence="6 7">PC14</strain>
    </source>
</reference>
<evidence type="ECO:0000256" key="2">
    <source>
        <dbReference type="ARBA" id="ARBA00023136"/>
    </source>
</evidence>
<comment type="caution">
    <text evidence="6">The sequence shown here is derived from an EMBL/GenBank/DDBJ whole genome shotgun (WGS) entry which is preliminary data.</text>
</comment>
<dbReference type="InterPro" id="IPR006665">
    <property type="entry name" value="OmpA-like"/>
</dbReference>
<gene>
    <name evidence="6" type="ORF">OL497_15730</name>
</gene>
<evidence type="ECO:0000256" key="1">
    <source>
        <dbReference type="ARBA" id="ARBA00004442"/>
    </source>
</evidence>
<dbReference type="Proteomes" id="UP001207742">
    <property type="component" value="Unassembled WGS sequence"/>
</dbReference>
<evidence type="ECO:0000313" key="7">
    <source>
        <dbReference type="Proteomes" id="UP001207742"/>
    </source>
</evidence>
<dbReference type="Pfam" id="PF07676">
    <property type="entry name" value="PD40"/>
    <property type="match status" value="2"/>
</dbReference>
<dbReference type="PANTHER" id="PTHR30329:SF21">
    <property type="entry name" value="LIPOPROTEIN YIAD-RELATED"/>
    <property type="match status" value="1"/>
</dbReference>
<protein>
    <submittedName>
        <fullName evidence="6">OmpA family protein</fullName>
    </submittedName>
</protein>
<dbReference type="InterPro" id="IPR036737">
    <property type="entry name" value="OmpA-like_sf"/>
</dbReference>
<accession>A0ABT3IN79</accession>
<evidence type="ECO:0000313" key="6">
    <source>
        <dbReference type="EMBL" id="MCW3485361.1"/>
    </source>
</evidence>
<dbReference type="InterPro" id="IPR006664">
    <property type="entry name" value="OMP_bac"/>
</dbReference>
<dbReference type="InterPro" id="IPR050330">
    <property type="entry name" value="Bact_OuterMem_StrucFunc"/>
</dbReference>
<sequence>MKKICVIIILFLPLSRVWSQEQLSVGRKAAEYYQRYEYAKAAALYKRLAGKKKVSILTLERLADSYRKMNAYEDAANWYSKLLTRPDAQPEDGLYYGDMLKSMGRYEEAKNAYAQYAQKYNQAAQVANRQAGCDSAIQWIAAPGKDNISNVARLNTSSSDWGATYYPKGIVFMSDSLRNGILHPASHINKNVYGRTNRPYYKLYVADSNNYGNVYINDLSAAFNQYRYHIGPVAFDEGYNTAYFTVTDPARRIAVHKEKFKPGIIIYGNRRLELFISRRDSSGKWSQAVAFPYNRPDQYSLGHAAVSADGRTLYFAADMPGGQGGTDIWYSEKQADGNWGTPQNGGAVINTPEDEAFPTIAADGNLYYSSKGLPGMGGYDIFKTNGALAQWSKPVNLRYPVNSAGDDFYLISRNNGTGFLSSNRKGGKGSDDIYAWASPEEQRIPLLPVPGLQIPFEGNVCPPFRAACIYLYNVQRGIGWCLAVEADGKVRIKLERETDYVIRIHGAGGRVDSVKFSTRGLTGSDVLQKEICPQNTLRQGTVFILNNLHYDYDKSEIRPDAALVLDSLAAILREHPTMRIELSAHTDSRGSAKYNLLLSQRRAAAAVAYLVKQGIARNRMVAKGYGSRHLLNNCTKSVKCSDAEHEVNRRTAVKILRE</sequence>
<dbReference type="PANTHER" id="PTHR30329">
    <property type="entry name" value="STATOR ELEMENT OF FLAGELLAR MOTOR COMPLEX"/>
    <property type="match status" value="1"/>
</dbReference>
<dbReference type="InterPro" id="IPR011990">
    <property type="entry name" value="TPR-like_helical_dom_sf"/>
</dbReference>
<dbReference type="SUPFAM" id="SSF48452">
    <property type="entry name" value="TPR-like"/>
    <property type="match status" value="1"/>
</dbReference>
<keyword evidence="7" id="KW-1185">Reference proteome</keyword>
<organism evidence="6 7">
    <name type="scientific">Chitinophaga nivalis</name>
    <dbReference type="NCBI Taxonomy" id="2991709"/>
    <lineage>
        <taxon>Bacteria</taxon>
        <taxon>Pseudomonadati</taxon>
        <taxon>Bacteroidota</taxon>
        <taxon>Chitinophagia</taxon>
        <taxon>Chitinophagales</taxon>
        <taxon>Chitinophagaceae</taxon>
        <taxon>Chitinophaga</taxon>
    </lineage>
</organism>
<name>A0ABT3IN79_9BACT</name>
<proteinExistence type="predicted"/>
<dbReference type="RefSeq" id="WP_264731655.1">
    <property type="nucleotide sequence ID" value="NZ_JAPDNR010000001.1"/>
</dbReference>
<keyword evidence="2 4" id="KW-0472">Membrane</keyword>
<dbReference type="CDD" id="cd07185">
    <property type="entry name" value="OmpA_C-like"/>
    <property type="match status" value="1"/>
</dbReference>
<dbReference type="PRINTS" id="PR01021">
    <property type="entry name" value="OMPADOMAIN"/>
</dbReference>
<dbReference type="Gene3D" id="1.25.40.10">
    <property type="entry name" value="Tetratricopeptide repeat domain"/>
    <property type="match status" value="1"/>
</dbReference>
<evidence type="ECO:0000259" key="5">
    <source>
        <dbReference type="PROSITE" id="PS51123"/>
    </source>
</evidence>
<keyword evidence="3" id="KW-0998">Cell outer membrane</keyword>
<feature type="domain" description="OmpA-like" evidence="5">
    <location>
        <begin position="537"/>
        <end position="658"/>
    </location>
</feature>
<dbReference type="Pfam" id="PF00691">
    <property type="entry name" value="OmpA"/>
    <property type="match status" value="1"/>
</dbReference>
<dbReference type="SUPFAM" id="SSF103088">
    <property type="entry name" value="OmpA-like"/>
    <property type="match status" value="1"/>
</dbReference>
<dbReference type="SUPFAM" id="SSF82171">
    <property type="entry name" value="DPP6 N-terminal domain-like"/>
    <property type="match status" value="1"/>
</dbReference>
<dbReference type="PROSITE" id="PS51123">
    <property type="entry name" value="OMPA_2"/>
    <property type="match status" value="1"/>
</dbReference>
<comment type="subcellular location">
    <subcellularLocation>
        <location evidence="1">Cell outer membrane</location>
    </subcellularLocation>
</comment>
<dbReference type="InterPro" id="IPR011659">
    <property type="entry name" value="WD40"/>
</dbReference>
<dbReference type="EMBL" id="JAPDNS010000001">
    <property type="protein sequence ID" value="MCW3485361.1"/>
    <property type="molecule type" value="Genomic_DNA"/>
</dbReference>
<evidence type="ECO:0000256" key="4">
    <source>
        <dbReference type="PROSITE-ProRule" id="PRU00473"/>
    </source>
</evidence>
<dbReference type="Gene3D" id="3.30.1330.60">
    <property type="entry name" value="OmpA-like domain"/>
    <property type="match status" value="1"/>
</dbReference>
<evidence type="ECO:0000256" key="3">
    <source>
        <dbReference type="ARBA" id="ARBA00023237"/>
    </source>
</evidence>